<dbReference type="EMBL" id="JABTTQ020000431">
    <property type="protein sequence ID" value="KAK6139353.1"/>
    <property type="molecule type" value="Genomic_DNA"/>
</dbReference>
<feature type="compositionally biased region" description="Basic and acidic residues" evidence="1">
    <location>
        <begin position="269"/>
        <end position="286"/>
    </location>
</feature>
<sequence length="292" mass="33841">MTDQNLMPGMLKQRELDALYQGHQIPESVRFWLPYHDEVPQVAYVGCIAMYAHNVTFSLNFPLPRLITNWFRRWETVLSQVHPMTWRRLIGLVVLFARQGFPHPRFEEIKELFVWKATPGGVRGRSSRWYYLQTRAPSRGSLSDKFLQRLDDGKKILKAGCKIKLLTLKAELAWARLRGNLQGESDTKQRDAPQPRPRTEKGVPSQPPQRTEQRRSPQVTEPRTEVQEPAEPEEDMDILYRLNWIKKTTEKASEKTIGKTPRASLDPAGQEKGRPPLRSAHTEKKKGVQGWR</sequence>
<gene>
    <name evidence="2" type="ORF">DH2020_026906</name>
</gene>
<feature type="region of interest" description="Disordered" evidence="1">
    <location>
        <begin position="183"/>
        <end position="292"/>
    </location>
</feature>
<organism evidence="2 3">
    <name type="scientific">Rehmannia glutinosa</name>
    <name type="common">Chinese foxglove</name>
    <dbReference type="NCBI Taxonomy" id="99300"/>
    <lineage>
        <taxon>Eukaryota</taxon>
        <taxon>Viridiplantae</taxon>
        <taxon>Streptophyta</taxon>
        <taxon>Embryophyta</taxon>
        <taxon>Tracheophyta</taxon>
        <taxon>Spermatophyta</taxon>
        <taxon>Magnoliopsida</taxon>
        <taxon>eudicotyledons</taxon>
        <taxon>Gunneridae</taxon>
        <taxon>Pentapetalae</taxon>
        <taxon>asterids</taxon>
        <taxon>lamiids</taxon>
        <taxon>Lamiales</taxon>
        <taxon>Orobanchaceae</taxon>
        <taxon>Rehmannieae</taxon>
        <taxon>Rehmannia</taxon>
    </lineage>
</organism>
<evidence type="ECO:0000313" key="2">
    <source>
        <dbReference type="EMBL" id="KAK6139353.1"/>
    </source>
</evidence>
<accession>A0ABR0VY29</accession>
<dbReference type="Proteomes" id="UP001318860">
    <property type="component" value="Unassembled WGS sequence"/>
</dbReference>
<protein>
    <submittedName>
        <fullName evidence="2">Uncharacterized protein</fullName>
    </submittedName>
</protein>
<reference evidence="2 3" key="1">
    <citation type="journal article" date="2021" name="Comput. Struct. Biotechnol. J.">
        <title>De novo genome assembly of the potent medicinal plant Rehmannia glutinosa using nanopore technology.</title>
        <authorList>
            <person name="Ma L."/>
            <person name="Dong C."/>
            <person name="Song C."/>
            <person name="Wang X."/>
            <person name="Zheng X."/>
            <person name="Niu Y."/>
            <person name="Chen S."/>
            <person name="Feng W."/>
        </authorList>
    </citation>
    <scope>NUCLEOTIDE SEQUENCE [LARGE SCALE GENOMIC DNA]</scope>
    <source>
        <strain evidence="2">DH-2019</strain>
    </source>
</reference>
<evidence type="ECO:0000256" key="1">
    <source>
        <dbReference type="SAM" id="MobiDB-lite"/>
    </source>
</evidence>
<keyword evidence="3" id="KW-1185">Reference proteome</keyword>
<proteinExistence type="predicted"/>
<evidence type="ECO:0000313" key="3">
    <source>
        <dbReference type="Proteomes" id="UP001318860"/>
    </source>
</evidence>
<name>A0ABR0VY29_REHGL</name>
<feature type="compositionally biased region" description="Basic and acidic residues" evidence="1">
    <location>
        <begin position="247"/>
        <end position="257"/>
    </location>
</feature>
<feature type="compositionally biased region" description="Acidic residues" evidence="1">
    <location>
        <begin position="228"/>
        <end position="237"/>
    </location>
</feature>
<feature type="compositionally biased region" description="Basic and acidic residues" evidence="1">
    <location>
        <begin position="185"/>
        <end position="201"/>
    </location>
</feature>
<comment type="caution">
    <text evidence="2">The sequence shown here is derived from an EMBL/GenBank/DDBJ whole genome shotgun (WGS) entry which is preliminary data.</text>
</comment>